<reference evidence="2 3" key="1">
    <citation type="journal article" date="2020" name="Biotechnol. Biofuels">
        <title>New insights from the biogas microbiome by comprehensive genome-resolved metagenomics of nearly 1600 species originating from multiple anaerobic digesters.</title>
        <authorList>
            <person name="Campanaro S."/>
            <person name="Treu L."/>
            <person name="Rodriguez-R L.M."/>
            <person name="Kovalovszki A."/>
            <person name="Ziels R.M."/>
            <person name="Maus I."/>
            <person name="Zhu X."/>
            <person name="Kougias P.G."/>
            <person name="Basile A."/>
            <person name="Luo G."/>
            <person name="Schluter A."/>
            <person name="Konstantinidis K.T."/>
            <person name="Angelidaki I."/>
        </authorList>
    </citation>
    <scope>NUCLEOTIDE SEQUENCE [LARGE SCALE GENOMIC DNA]</scope>
    <source>
        <strain evidence="2">AS04akNAM_66</strain>
    </source>
</reference>
<keyword evidence="1" id="KW-0472">Membrane</keyword>
<evidence type="ECO:0000313" key="2">
    <source>
        <dbReference type="EMBL" id="HHV66470.1"/>
    </source>
</evidence>
<dbReference type="EMBL" id="DUMN01000073">
    <property type="protein sequence ID" value="HHV66470.1"/>
    <property type="molecule type" value="Genomic_DNA"/>
</dbReference>
<evidence type="ECO:0000313" key="3">
    <source>
        <dbReference type="Proteomes" id="UP000551563"/>
    </source>
</evidence>
<feature type="transmembrane region" description="Helical" evidence="1">
    <location>
        <begin position="17"/>
        <end position="39"/>
    </location>
</feature>
<sequence length="73" mass="8116">MEQVFTALAKLPLEAQIAYGIIGILILVVFFLWPLAIYYPVRLVIAAAGWIVRRFGIKPDEKASDDDDKPAAI</sequence>
<comment type="caution">
    <text evidence="2">The sequence shown here is derived from an EMBL/GenBank/DDBJ whole genome shotgun (WGS) entry which is preliminary data.</text>
</comment>
<keyword evidence="1" id="KW-1133">Transmembrane helix</keyword>
<organism evidence="2 3">
    <name type="scientific">Brucella intermedia</name>
    <dbReference type="NCBI Taxonomy" id="94625"/>
    <lineage>
        <taxon>Bacteria</taxon>
        <taxon>Pseudomonadati</taxon>
        <taxon>Pseudomonadota</taxon>
        <taxon>Alphaproteobacteria</taxon>
        <taxon>Hyphomicrobiales</taxon>
        <taxon>Brucellaceae</taxon>
        <taxon>Brucella/Ochrobactrum group</taxon>
        <taxon>Brucella</taxon>
    </lineage>
</organism>
<proteinExistence type="predicted"/>
<accession>A0A7V6TY30</accession>
<name>A0A7V6TY30_9HYPH</name>
<dbReference type="Proteomes" id="UP000551563">
    <property type="component" value="Unassembled WGS sequence"/>
</dbReference>
<dbReference type="AlphaFoldDB" id="A0A7V6TY30"/>
<evidence type="ECO:0000256" key="1">
    <source>
        <dbReference type="SAM" id="Phobius"/>
    </source>
</evidence>
<protein>
    <submittedName>
        <fullName evidence="2">Uncharacterized protein</fullName>
    </submittedName>
</protein>
<gene>
    <name evidence="2" type="ORF">GXX48_02295</name>
</gene>
<keyword evidence="1" id="KW-0812">Transmembrane</keyword>